<dbReference type="OrthoDB" id="2870989at2"/>
<evidence type="ECO:0000313" key="1">
    <source>
        <dbReference type="EMBL" id="TCP99729.1"/>
    </source>
</evidence>
<organism evidence="1 2">
    <name type="scientific">Serpentinicella alkaliphila</name>
    <dbReference type="NCBI Taxonomy" id="1734049"/>
    <lineage>
        <taxon>Bacteria</taxon>
        <taxon>Bacillati</taxon>
        <taxon>Bacillota</taxon>
        <taxon>Clostridia</taxon>
        <taxon>Peptostreptococcales</taxon>
        <taxon>Natronincolaceae</taxon>
        <taxon>Serpentinicella</taxon>
    </lineage>
</organism>
<sequence length="91" mass="10813">MNLSNRNKEEILDSFMELEKCKVCKDRWNYRYKGKILVLQLSRTTGNGYINGIYLEGTEKHKGWIKIKDMEENEFKLVLKNAIDSFNNLLH</sequence>
<reference evidence="1 2" key="1">
    <citation type="submission" date="2019-03" db="EMBL/GenBank/DDBJ databases">
        <title>Genomic Encyclopedia of Type Strains, Phase IV (KMG-IV): sequencing the most valuable type-strain genomes for metagenomic binning, comparative biology and taxonomic classification.</title>
        <authorList>
            <person name="Goeker M."/>
        </authorList>
    </citation>
    <scope>NUCLEOTIDE SEQUENCE [LARGE SCALE GENOMIC DNA]</scope>
    <source>
        <strain evidence="1 2">DSM 100013</strain>
    </source>
</reference>
<evidence type="ECO:0000313" key="2">
    <source>
        <dbReference type="Proteomes" id="UP000295504"/>
    </source>
</evidence>
<comment type="caution">
    <text evidence="1">The sequence shown here is derived from an EMBL/GenBank/DDBJ whole genome shotgun (WGS) entry which is preliminary data.</text>
</comment>
<keyword evidence="2" id="KW-1185">Reference proteome</keyword>
<accession>A0A4R2T924</accession>
<gene>
    <name evidence="1" type="ORF">EDD79_103417</name>
</gene>
<dbReference type="EMBL" id="SLYC01000034">
    <property type="protein sequence ID" value="TCP99729.1"/>
    <property type="molecule type" value="Genomic_DNA"/>
</dbReference>
<dbReference type="AlphaFoldDB" id="A0A4R2T924"/>
<protein>
    <submittedName>
        <fullName evidence="1">Uncharacterized protein</fullName>
    </submittedName>
</protein>
<dbReference type="Proteomes" id="UP000295504">
    <property type="component" value="Unassembled WGS sequence"/>
</dbReference>
<name>A0A4R2T924_9FIRM</name>
<dbReference type="RefSeq" id="WP_132849147.1">
    <property type="nucleotide sequence ID" value="NZ_CP058648.1"/>
</dbReference>
<proteinExistence type="predicted"/>